<protein>
    <recommendedName>
        <fullName evidence="7">folate gamma-glutamyl hydrolase</fullName>
        <ecNumber evidence="7">3.4.19.9</ecNumber>
    </recommendedName>
</protein>
<gene>
    <name evidence="9" type="primary">LOC116947235</name>
</gene>
<evidence type="ECO:0000256" key="1">
    <source>
        <dbReference type="ARBA" id="ARBA00004239"/>
    </source>
</evidence>
<dbReference type="PANTHER" id="PTHR11315">
    <property type="entry name" value="PROTEASE FAMILY C26 GAMMA-GLUTAMYL HYDROLASE"/>
    <property type="match status" value="1"/>
</dbReference>
<evidence type="ECO:0000313" key="9">
    <source>
        <dbReference type="RefSeq" id="XP_032818639.1"/>
    </source>
</evidence>
<dbReference type="PANTHER" id="PTHR11315:SF0">
    <property type="entry name" value="FOLATE GAMMA-GLUTAMYL HYDROLASE"/>
    <property type="match status" value="1"/>
</dbReference>
<accession>A0AAJ7TJP2</accession>
<organism evidence="8 9">
    <name type="scientific">Petromyzon marinus</name>
    <name type="common">Sea lamprey</name>
    <dbReference type="NCBI Taxonomy" id="7757"/>
    <lineage>
        <taxon>Eukaryota</taxon>
        <taxon>Metazoa</taxon>
        <taxon>Chordata</taxon>
        <taxon>Craniata</taxon>
        <taxon>Vertebrata</taxon>
        <taxon>Cyclostomata</taxon>
        <taxon>Hyperoartia</taxon>
        <taxon>Petromyzontiformes</taxon>
        <taxon>Petromyzontidae</taxon>
        <taxon>Petromyzon</taxon>
    </lineage>
</organism>
<dbReference type="FunFam" id="3.40.50.880:FF:000024">
    <property type="entry name" value="Folate gamma-glutamyl hydrolase"/>
    <property type="match status" value="1"/>
</dbReference>
<dbReference type="InterPro" id="IPR015527">
    <property type="entry name" value="Pept_C26_g-glut_hydrolase"/>
</dbReference>
<dbReference type="PROSITE" id="PS51275">
    <property type="entry name" value="PEPTIDASE_C26_GGH"/>
    <property type="match status" value="1"/>
</dbReference>
<dbReference type="GO" id="GO:0034722">
    <property type="term" value="F:gamma-glutamyl-peptidase activity"/>
    <property type="evidence" value="ECO:0007669"/>
    <property type="project" value="UniProtKB-UniRule"/>
</dbReference>
<dbReference type="InterPro" id="IPR029062">
    <property type="entry name" value="Class_I_gatase-like"/>
</dbReference>
<dbReference type="Pfam" id="PF07722">
    <property type="entry name" value="Peptidase_C26"/>
    <property type="match status" value="1"/>
</dbReference>
<dbReference type="GeneID" id="116947235"/>
<evidence type="ECO:0000256" key="5">
    <source>
        <dbReference type="ARBA" id="ARBA00022801"/>
    </source>
</evidence>
<comment type="catalytic activity">
    <reaction evidence="7">
        <text>(6S)-5,6,7,8-tetrahydrofolyl-(gamma-L-Glu)(n) + (n-1) H2O = (6S)-5,6,7,8-tetrahydrofolate + (n-1) L-glutamate</text>
        <dbReference type="Rhea" id="RHEA:56784"/>
        <dbReference type="Rhea" id="RHEA-COMP:14738"/>
        <dbReference type="ChEBI" id="CHEBI:15377"/>
        <dbReference type="ChEBI" id="CHEBI:29985"/>
        <dbReference type="ChEBI" id="CHEBI:57453"/>
        <dbReference type="ChEBI" id="CHEBI:141005"/>
        <dbReference type="EC" id="3.4.19.9"/>
    </reaction>
</comment>
<keyword evidence="3" id="KW-0964">Secreted</keyword>
<dbReference type="KEGG" id="pmrn:116947235"/>
<name>A0AAJ7TJP2_PETMA</name>
<comment type="similarity">
    <text evidence="2">Belongs to the peptidase C26 family.</text>
</comment>
<evidence type="ECO:0000256" key="6">
    <source>
        <dbReference type="PIRSR" id="PIRSR615527-1"/>
    </source>
</evidence>
<evidence type="ECO:0000256" key="3">
    <source>
        <dbReference type="ARBA" id="ARBA00022525"/>
    </source>
</evidence>
<evidence type="ECO:0000256" key="7">
    <source>
        <dbReference type="PROSITE-ProRule" id="PRU00607"/>
    </source>
</evidence>
<dbReference type="AlphaFoldDB" id="A0AAJ7TJP2"/>
<dbReference type="Proteomes" id="UP001318040">
    <property type="component" value="Chromosome 29"/>
</dbReference>
<dbReference type="PROSITE" id="PS51273">
    <property type="entry name" value="GATASE_TYPE_1"/>
    <property type="match status" value="1"/>
</dbReference>
<keyword evidence="8" id="KW-1185">Reference proteome</keyword>
<feature type="active site" evidence="7">
    <location>
        <position position="272"/>
    </location>
</feature>
<feature type="active site" description="Proton donor" evidence="6">
    <location>
        <position position="272"/>
    </location>
</feature>
<dbReference type="GO" id="GO:0046900">
    <property type="term" value="P:tetrahydrofolylpolyglutamate metabolic process"/>
    <property type="evidence" value="ECO:0007669"/>
    <property type="project" value="TreeGrafter"/>
</dbReference>
<keyword evidence="5 7" id="KW-0378">Hydrolase</keyword>
<proteinExistence type="inferred from homology"/>
<reference evidence="9" key="1">
    <citation type="submission" date="2025-08" db="UniProtKB">
        <authorList>
            <consortium name="RefSeq"/>
        </authorList>
    </citation>
    <scope>IDENTIFICATION</scope>
    <source>
        <tissue evidence="9">Sperm</tissue>
    </source>
</reference>
<evidence type="ECO:0000313" key="8">
    <source>
        <dbReference type="Proteomes" id="UP001318040"/>
    </source>
</evidence>
<comment type="subcellular location">
    <subcellularLocation>
        <location evidence="1">Secreted</location>
        <location evidence="1">Extracellular space</location>
    </subcellularLocation>
</comment>
<dbReference type="GO" id="GO:0005773">
    <property type="term" value="C:vacuole"/>
    <property type="evidence" value="ECO:0007669"/>
    <property type="project" value="TreeGrafter"/>
</dbReference>
<sequence>MTSLRRSVLAWTRPARRMYCLLLLAVCAAWLCALLYKSCFAERMVARGTRLKRVFAPNERPVVGVLAQQTHGNLARHGSTYIAASYIKYLEAAGARVAPIRVNLTNAEYEKVFYSINGLLLPGGGADLQISGYAHAARILYKLAIKANDRGDYFPVWGTCLGFEQLTVLTSGINVLTDTKSTRYVALPLKFTPGFEESRMFRNIMPEVVRAMAEEPISANVHYKSLSVKNFTANEKLRNFYWVLSTNVDEKGLQFISTMEAYEYPFYGVQWHPEKNQFEWKRGKSFPHSRSAVHVAFHLADFFVTEARKNLHAFANEAEENAALIYHHAAVYTSEESSFEQAYFFS</sequence>
<evidence type="ECO:0000256" key="2">
    <source>
        <dbReference type="ARBA" id="ARBA00011083"/>
    </source>
</evidence>
<dbReference type="InterPro" id="IPR011697">
    <property type="entry name" value="Peptidase_C26"/>
</dbReference>
<dbReference type="RefSeq" id="XP_032818639.1">
    <property type="nucleotide sequence ID" value="XM_032962748.1"/>
</dbReference>
<dbReference type="SUPFAM" id="SSF52317">
    <property type="entry name" value="Class I glutamine amidotransferase-like"/>
    <property type="match status" value="1"/>
</dbReference>
<keyword evidence="4" id="KW-0732">Signal</keyword>
<feature type="active site" description="Nucleophile" evidence="6 7">
    <location>
        <position position="160"/>
    </location>
</feature>
<dbReference type="EC" id="3.4.19.9" evidence="7"/>
<evidence type="ECO:0000256" key="4">
    <source>
        <dbReference type="ARBA" id="ARBA00022729"/>
    </source>
</evidence>
<dbReference type="GO" id="GO:0005576">
    <property type="term" value="C:extracellular region"/>
    <property type="evidence" value="ECO:0007669"/>
    <property type="project" value="UniProtKB-SubCell"/>
</dbReference>
<dbReference type="Gene3D" id="3.40.50.880">
    <property type="match status" value="1"/>
</dbReference>